<dbReference type="VEuPathDB" id="VectorBase:AARA011474"/>
<evidence type="ECO:0000313" key="2">
    <source>
        <dbReference type="Proteomes" id="UP000075840"/>
    </source>
</evidence>
<proteinExistence type="predicted"/>
<dbReference type="EMBL" id="APCN01007121">
    <property type="status" value="NOT_ANNOTATED_CDS"/>
    <property type="molecule type" value="Genomic_DNA"/>
</dbReference>
<name>A0A182ID05_ANOAR</name>
<evidence type="ECO:0000313" key="1">
    <source>
        <dbReference type="EnsemblMetazoa" id="AARA011474-PA"/>
    </source>
</evidence>
<accession>A0A182ID05</accession>
<organism evidence="1 2">
    <name type="scientific">Anopheles arabiensis</name>
    <name type="common">Mosquito</name>
    <dbReference type="NCBI Taxonomy" id="7173"/>
    <lineage>
        <taxon>Eukaryota</taxon>
        <taxon>Metazoa</taxon>
        <taxon>Ecdysozoa</taxon>
        <taxon>Arthropoda</taxon>
        <taxon>Hexapoda</taxon>
        <taxon>Insecta</taxon>
        <taxon>Pterygota</taxon>
        <taxon>Neoptera</taxon>
        <taxon>Endopterygota</taxon>
        <taxon>Diptera</taxon>
        <taxon>Nematocera</taxon>
        <taxon>Culicoidea</taxon>
        <taxon>Culicidae</taxon>
        <taxon>Anophelinae</taxon>
        <taxon>Anopheles</taxon>
    </lineage>
</organism>
<dbReference type="EnsemblMetazoa" id="AARA011474-RA">
    <property type="protein sequence ID" value="AARA011474-PA"/>
    <property type="gene ID" value="AARA011474"/>
</dbReference>
<sequence>MKALPDRIAALEARFSETNVTDDFKDPPLFFTKQDGSEIDSESLGKIPGVVKDFPIFCGDPSELNSWINDVDGIIRLYQTISSHSLEKQNKFNMIFKFVRRKIRGEANDALVASNIQTDDRFNHPEASKALIGTYNKKAMDAFIRGLDGEVYKFI</sequence>
<dbReference type="AlphaFoldDB" id="A0A182ID05"/>
<reference evidence="1" key="1">
    <citation type="submission" date="2022-08" db="UniProtKB">
        <authorList>
            <consortium name="EnsemblMetazoa"/>
        </authorList>
    </citation>
    <scope>IDENTIFICATION</scope>
    <source>
        <strain evidence="1">Dongola</strain>
    </source>
</reference>
<keyword evidence="2" id="KW-1185">Reference proteome</keyword>
<dbReference type="Proteomes" id="UP000075840">
    <property type="component" value="Unassembled WGS sequence"/>
</dbReference>
<protein>
    <submittedName>
        <fullName evidence="1">Uncharacterized protein</fullName>
    </submittedName>
</protein>